<dbReference type="InterPro" id="IPR029058">
    <property type="entry name" value="AB_hydrolase_fold"/>
</dbReference>
<dbReference type="Gene3D" id="3.40.50.1820">
    <property type="entry name" value="alpha/beta hydrolase"/>
    <property type="match status" value="1"/>
</dbReference>
<dbReference type="AlphaFoldDB" id="A0A2P6TGE2"/>
<dbReference type="EMBL" id="LHPG02000017">
    <property type="protein sequence ID" value="PRW33185.1"/>
    <property type="molecule type" value="Genomic_DNA"/>
</dbReference>
<name>A0A2P6TGE2_CHLSO</name>
<dbReference type="Gene3D" id="3.80.10.10">
    <property type="entry name" value="Ribonuclease Inhibitor"/>
    <property type="match status" value="1"/>
</dbReference>
<dbReference type="PANTHER" id="PTHR35128">
    <property type="entry name" value="SECRETION-REGULATING GUANINE NUCLEOTIDE EXCHANGE FACTOR"/>
    <property type="match status" value="1"/>
</dbReference>
<keyword evidence="2" id="KW-0732">Signal</keyword>
<dbReference type="InterPro" id="IPR032675">
    <property type="entry name" value="LRR_dom_sf"/>
</dbReference>
<comment type="caution">
    <text evidence="3">The sequence shown here is derived from an EMBL/GenBank/DDBJ whole genome shotgun (WGS) entry which is preliminary data.</text>
</comment>
<evidence type="ECO:0000256" key="1">
    <source>
        <dbReference type="ARBA" id="ARBA00004430"/>
    </source>
</evidence>
<protein>
    <recommendedName>
        <fullName evidence="5">Alpha beta-hydrolase</fullName>
    </recommendedName>
</protein>
<keyword evidence="4" id="KW-1185">Reference proteome</keyword>
<dbReference type="Proteomes" id="UP000239899">
    <property type="component" value="Unassembled WGS sequence"/>
</dbReference>
<evidence type="ECO:0008006" key="5">
    <source>
        <dbReference type="Google" id="ProtNLM"/>
    </source>
</evidence>
<feature type="chain" id="PRO_5015085636" description="Alpha beta-hydrolase" evidence="2">
    <location>
        <begin position="20"/>
        <end position="844"/>
    </location>
</feature>
<dbReference type="GO" id="GO:0005930">
    <property type="term" value="C:axoneme"/>
    <property type="evidence" value="ECO:0007669"/>
    <property type="project" value="UniProtKB-SubCell"/>
</dbReference>
<sequence>MALPSVVALLLALFSASKNETGLLTPAPAPSSVPVPAPAPAPAPFEPPAWQLPVIYADSNRGLQPQRLLAYNKTHYYQLLPAEQCKGLVVMFHGCARLARGFFPFDPQWCPECVGLPEHVSHTKQALALGYSVLALDPTDGRHQCWSSSNSKRGFINDQPHVLAAVTQFVSDHGLAGKPLILWGASSGGTIALKLPGTLAALAQQQAAAAGSATAGAVAAQQAVVGPTSLKIAGIISEVSSPEDFGAFDAAGKLLVPDFPPTVFVYMERDGSKGDATRLVNLLRSNNVPSDLIESPIRRIGPTFFYDRSPVISLEQSVRVWEGLQQIGLLSPQGYLLADPSEETDPLLQSYAWSARLKALMPWLSTFSPTLSLGLRTSIIRQSMYVAYARHDAVSDYFTACVKFIEQRGQTPLTELAQQYGVKDGKLAKLEAFPPPPGEALSPPSAEEVVCKHWRAALAGEPWHFTTLTLDTASGDPLQHEQLTAQAAAAAMSREAVRARALAARAPTVDCIEVQLPDSSCTPAELMAAYIAALQALLARPELTVTNTVTSSAHNSDPDMALESDTSLYSNAFAPLLAAAAAPLRSLDLCLGEELDTAAAAALRSCTGLTSLSLRFADAKHYVPEWADVSDEEWAPPPKHSLDCRLLADMADLQSLRLDSPSDCQRLAHLQALACLSALRTLRLPCGGGLPTLAPHLPQLTCLELHSTSASKLEADHAACEALHSLPALRCLVLGGPRAAQAAAAAAAKWAHETTPRYFKHFFGQNAAGVVVDDPEQLPPSRCRLNKLTRKVKEIALEGTYKAEESHSKAHQHEAAAAAEAVSAAAEAAAVEAPAARGRWLHWS</sequence>
<feature type="signal peptide" evidence="2">
    <location>
        <begin position="1"/>
        <end position="19"/>
    </location>
</feature>
<dbReference type="OrthoDB" id="512313at2759"/>
<comment type="subcellular location">
    <subcellularLocation>
        <location evidence="1">Cytoplasm</location>
        <location evidence="1">Cytoskeleton</location>
        <location evidence="1">Cilium axoneme</location>
    </subcellularLocation>
</comment>
<evidence type="ECO:0000313" key="3">
    <source>
        <dbReference type="EMBL" id="PRW33184.1"/>
    </source>
</evidence>
<dbReference type="EMBL" id="LHPG02000017">
    <property type="protein sequence ID" value="PRW33184.1"/>
    <property type="molecule type" value="Genomic_DNA"/>
</dbReference>
<evidence type="ECO:0000256" key="2">
    <source>
        <dbReference type="SAM" id="SignalP"/>
    </source>
</evidence>
<evidence type="ECO:0000313" key="4">
    <source>
        <dbReference type="Proteomes" id="UP000239899"/>
    </source>
</evidence>
<dbReference type="SUPFAM" id="SSF53474">
    <property type="entry name" value="alpha/beta-Hydrolases"/>
    <property type="match status" value="1"/>
</dbReference>
<reference evidence="3" key="2">
    <citation type="submission" date="2018-02" db="EMBL/GenBank/DDBJ databases">
        <authorList>
            <person name="Cohen D.B."/>
            <person name="Kent A.D."/>
        </authorList>
    </citation>
    <scope>NUCLEOTIDE SEQUENCE</scope>
    <source>
        <strain evidence="3">1602</strain>
    </source>
</reference>
<accession>A0A2P6TGE2</accession>
<organism evidence="3 4">
    <name type="scientific">Chlorella sorokiniana</name>
    <name type="common">Freshwater green alga</name>
    <dbReference type="NCBI Taxonomy" id="3076"/>
    <lineage>
        <taxon>Eukaryota</taxon>
        <taxon>Viridiplantae</taxon>
        <taxon>Chlorophyta</taxon>
        <taxon>core chlorophytes</taxon>
        <taxon>Trebouxiophyceae</taxon>
        <taxon>Chlorellales</taxon>
        <taxon>Chlorellaceae</taxon>
        <taxon>Chlorella clade</taxon>
        <taxon>Chlorella</taxon>
    </lineage>
</organism>
<gene>
    <name evidence="3" type="ORF">C2E21_7736</name>
</gene>
<dbReference type="PANTHER" id="PTHR35128:SF1">
    <property type="entry name" value="SECRETION-REGULATING GUANINE NUCLEOTIDE EXCHANGE FACTOR"/>
    <property type="match status" value="1"/>
</dbReference>
<dbReference type="SUPFAM" id="SSF52047">
    <property type="entry name" value="RNI-like"/>
    <property type="match status" value="1"/>
</dbReference>
<proteinExistence type="predicted"/>
<reference evidence="3 4" key="1">
    <citation type="journal article" date="2018" name="Plant J.">
        <title>Genome sequences of Chlorella sorokiniana UTEX 1602 and Micractinium conductrix SAG 241.80: implications to maltose excretion by a green alga.</title>
        <authorList>
            <person name="Arriola M.B."/>
            <person name="Velmurugan N."/>
            <person name="Zhang Y."/>
            <person name="Plunkett M.H."/>
            <person name="Hondzo H."/>
            <person name="Barney B.M."/>
        </authorList>
    </citation>
    <scope>NUCLEOTIDE SEQUENCE [LARGE SCALE GENOMIC DNA]</scope>
    <source>
        <strain evidence="3">1602</strain>
        <strain evidence="4">UTEX 1602</strain>
    </source>
</reference>